<accession>D5APV8</accession>
<dbReference type="HOGENOM" id="CLU_1155659_0_0_5"/>
<dbReference type="KEGG" id="rcp:RCAP_rcc02950"/>
<dbReference type="Proteomes" id="UP000002361">
    <property type="component" value="Chromosome"/>
</dbReference>
<feature type="compositionally biased region" description="Polar residues" evidence="1">
    <location>
        <begin position="80"/>
        <end position="92"/>
    </location>
</feature>
<proteinExistence type="predicted"/>
<feature type="region of interest" description="Disordered" evidence="1">
    <location>
        <begin position="77"/>
        <end position="101"/>
    </location>
</feature>
<gene>
    <name evidence="2" type="ordered locus">RCAP_rcc02950</name>
</gene>
<reference key="1">
    <citation type="submission" date="2008-12" db="EMBL/GenBank/DDBJ databases">
        <title>Complete genome sequence of Rhodobacter capsulatus SB1003.</title>
        <authorList>
            <person name="Strnad H."/>
            <person name="Lapidus A."/>
            <person name="Vlcek C."/>
            <person name="Ulbrich P."/>
            <person name="Paces J."/>
            <person name="Maltsev N."/>
            <person name="Kumar V."/>
            <person name="Kogan Y."/>
            <person name="Milgram A."/>
            <person name="Rebrekov D."/>
            <person name="Mazur M."/>
            <person name="Cox R."/>
            <person name="Kyrpides N."/>
            <person name="Kolar M."/>
            <person name="Sachova J."/>
            <person name="Ridl J."/>
            <person name="Ivanova N."/>
            <person name="Kapatral V."/>
            <person name="Los T."/>
            <person name="Lykidis A."/>
            <person name="Mikhailova N."/>
            <person name="Reznik G."/>
            <person name="Vasieva O."/>
            <person name="Fonstein M."/>
            <person name="Paces V."/>
            <person name="Haselkorn R."/>
        </authorList>
    </citation>
    <scope>NUCLEOTIDE SEQUENCE</scope>
    <source>
        <strain>SB1003</strain>
    </source>
</reference>
<protein>
    <submittedName>
        <fullName evidence="2">Uncharacterized protein</fullName>
    </submittedName>
</protein>
<evidence type="ECO:0000313" key="2">
    <source>
        <dbReference type="EMBL" id="ADE86677.1"/>
    </source>
</evidence>
<dbReference type="eggNOG" id="ENOG5033FH4">
    <property type="taxonomic scope" value="Bacteria"/>
</dbReference>
<reference evidence="2 3" key="2">
    <citation type="journal article" date="2010" name="J. Bacteriol.">
        <title>Complete genome sequence of the photosynthetic purple nonsulfur bacterium Rhodobacter capsulatus SB 1003.</title>
        <authorList>
            <person name="Strnad H."/>
            <person name="Lapidus A."/>
            <person name="Paces J."/>
            <person name="Ulbrich P."/>
            <person name="Vlcek C."/>
            <person name="Paces V."/>
            <person name="Haselkorn R."/>
        </authorList>
    </citation>
    <scope>NUCLEOTIDE SEQUENCE [LARGE SCALE GENOMIC DNA]</scope>
    <source>
        <strain evidence="3">ATCC BAA-309 / NBRC 16581 / SB1003</strain>
    </source>
</reference>
<sequence>MGRAAAAGVIARLKAAGLLALASQKLSSRSDEDRRRGRDAATYQAIIPAIKSTKSNQFDEAIKSTNVDLISNKVHEQVDKSPQNRTPTTRPQQLEDIRESSPYIPQADDAAAVVAVMEPAAGEIIDATGFEVFWRTYPKRISKSAAQSAWAAAIASGEDPAQIIRGAEIYAMSLRAKIDAGEDPRDVLHFTKVAKNWLAEKRWTDIPAPPRPRSASPRGGAVPDAAALAEYAAAQLSHKW</sequence>
<evidence type="ECO:0000256" key="1">
    <source>
        <dbReference type="SAM" id="MobiDB-lite"/>
    </source>
</evidence>
<dbReference type="AlphaFoldDB" id="D5APV8"/>
<evidence type="ECO:0000313" key="3">
    <source>
        <dbReference type="Proteomes" id="UP000002361"/>
    </source>
</evidence>
<dbReference type="STRING" id="272942.RCAP_rcc02950"/>
<dbReference type="EMBL" id="CP001312">
    <property type="protein sequence ID" value="ADE86677.1"/>
    <property type="molecule type" value="Genomic_DNA"/>
</dbReference>
<keyword evidence="3" id="KW-1185">Reference proteome</keyword>
<organism evidence="2 3">
    <name type="scientific">Rhodobacter capsulatus (strain ATCC BAA-309 / NBRC 16581 / SB1003)</name>
    <dbReference type="NCBI Taxonomy" id="272942"/>
    <lineage>
        <taxon>Bacteria</taxon>
        <taxon>Pseudomonadati</taxon>
        <taxon>Pseudomonadota</taxon>
        <taxon>Alphaproteobacteria</taxon>
        <taxon>Rhodobacterales</taxon>
        <taxon>Rhodobacter group</taxon>
        <taxon>Rhodobacter</taxon>
    </lineage>
</organism>
<name>D5APV8_RHOCB</name>